<dbReference type="GO" id="GO:0007224">
    <property type="term" value="P:smoothened signaling pathway"/>
    <property type="evidence" value="ECO:0007669"/>
    <property type="project" value="TreeGrafter"/>
</dbReference>
<dbReference type="SUPFAM" id="SSF82866">
    <property type="entry name" value="Multidrug efflux transporter AcrB transmembrane domain"/>
    <property type="match status" value="1"/>
</dbReference>
<feature type="transmembrane region" description="Helical" evidence="7">
    <location>
        <begin position="539"/>
        <end position="561"/>
    </location>
</feature>
<keyword evidence="5" id="KW-0325">Glycoprotein</keyword>
<dbReference type="PANTHER" id="PTHR45951:SF3">
    <property type="entry name" value="PROTEIN DISPATCHED"/>
    <property type="match status" value="1"/>
</dbReference>
<dbReference type="GO" id="GO:0016020">
    <property type="term" value="C:membrane"/>
    <property type="evidence" value="ECO:0007669"/>
    <property type="project" value="UniProtKB-SubCell"/>
</dbReference>
<gene>
    <name evidence="9" type="primary">Acey_s0631.g856</name>
    <name evidence="9" type="synonym">Acey-ptd-2</name>
    <name evidence="9" type="ORF">Y032_0631g856</name>
</gene>
<evidence type="ECO:0000313" key="10">
    <source>
        <dbReference type="Proteomes" id="UP000024635"/>
    </source>
</evidence>
<organism evidence="9 10">
    <name type="scientific">Ancylostoma ceylanicum</name>
    <dbReference type="NCBI Taxonomy" id="53326"/>
    <lineage>
        <taxon>Eukaryota</taxon>
        <taxon>Metazoa</taxon>
        <taxon>Ecdysozoa</taxon>
        <taxon>Nematoda</taxon>
        <taxon>Chromadorea</taxon>
        <taxon>Rhabditida</taxon>
        <taxon>Rhabditina</taxon>
        <taxon>Rhabditomorpha</taxon>
        <taxon>Strongyloidea</taxon>
        <taxon>Ancylostomatidae</taxon>
        <taxon>Ancylostomatinae</taxon>
        <taxon>Ancylostoma</taxon>
    </lineage>
</organism>
<dbReference type="InterPro" id="IPR053958">
    <property type="entry name" value="HMGCR/SNAP/NPC1-like_SSD"/>
</dbReference>
<keyword evidence="4 7" id="KW-0472">Membrane</keyword>
<dbReference type="OrthoDB" id="193905at2759"/>
<protein>
    <recommendedName>
        <fullName evidence="8">SSD domain-containing protein</fullName>
    </recommendedName>
</protein>
<feature type="transmembrane region" description="Helical" evidence="7">
    <location>
        <begin position="620"/>
        <end position="639"/>
    </location>
</feature>
<keyword evidence="2 7" id="KW-0812">Transmembrane</keyword>
<accession>A0A016WLB7</accession>
<evidence type="ECO:0000256" key="7">
    <source>
        <dbReference type="SAM" id="Phobius"/>
    </source>
</evidence>
<evidence type="ECO:0000256" key="1">
    <source>
        <dbReference type="ARBA" id="ARBA00004141"/>
    </source>
</evidence>
<feature type="transmembrane region" description="Helical" evidence="7">
    <location>
        <begin position="479"/>
        <end position="500"/>
    </location>
</feature>
<dbReference type="Pfam" id="PF12349">
    <property type="entry name" value="Sterol-sensing"/>
    <property type="match status" value="1"/>
</dbReference>
<dbReference type="GO" id="GO:0022857">
    <property type="term" value="F:transmembrane transporter activity"/>
    <property type="evidence" value="ECO:0007669"/>
    <property type="project" value="TreeGrafter"/>
</dbReference>
<sequence length="732" mass="83516">MVPDSEALRLHRSEPMTPVKHSAYGRPFSPYDSHARLGMNRCGVCRFRITITTLFLVHAPSALLLDTMDKQQEEGAGQLAQMRTAIFNRYLDVVLNHPWKTIIATLAISLVLVGLSIGLHYDVFDFDPVQGFETRGTTLANARLTLDALKRTVAGPIDIMHSQLPKIRDKRRAKVFKVNKASSSDPATWSATSSLRINKESSTAGTTLEPISIDYDDYGVDAQLKTQDLLDPCVQYSAMGTVVPYQYMEYMAKIILEIDENKLFTEGVFRKLCEVDSIIDSLLKRSSYQPRSTPAKHSFNLPFYANCLNFSTPNTCEAINTYDIETLRSTVSKCRQNSSLPMCNSQLIAQVLNYLLPRGTQPENNYAAIVLKIPASDRLTGSLQFYNELLELLQKHFSSIIHVRGAFFNVKNDEFLRTLVKDTYISFISAALVLTCFLIHSRSIFYTMITTTIIFLSMGIAFFFYTMIFRIKFFPSLNLLALVLMIAVGADDAFLLMVYYKRYKKFKVEPYQVGDPYIPLYKEHDRIVRAIRSSVRHSLTSMFVTSATTAVAFISNLTSYIIVLRCFAIYAGITVVINYILVVFLLPSTMTLCCRENYKKFFPEFETAPKLAYIVFHYRYIITAAAAVATVAAAVIVFVKPGLPMPRYNPAKVLRNSNPYEWYDNNEHMFNFSWHRNWKFQEIYIIGVEPIKRTSFFNPYTRYNLTIKEFVPTNTDLRQIEVSAYSIIHSPF</sequence>
<dbReference type="PROSITE" id="PS50156">
    <property type="entry name" value="SSD"/>
    <property type="match status" value="1"/>
</dbReference>
<evidence type="ECO:0000313" key="9">
    <source>
        <dbReference type="EMBL" id="EYC40042.1"/>
    </source>
</evidence>
<dbReference type="InterPro" id="IPR052081">
    <property type="entry name" value="Dispatched_Hh_regulator"/>
</dbReference>
<evidence type="ECO:0000256" key="6">
    <source>
        <dbReference type="ARBA" id="ARBA00038046"/>
    </source>
</evidence>
<comment type="caution">
    <text evidence="9">The sequence shown here is derived from an EMBL/GenBank/DDBJ whole genome shotgun (WGS) entry which is preliminary data.</text>
</comment>
<dbReference type="InterPro" id="IPR000731">
    <property type="entry name" value="SSD"/>
</dbReference>
<keyword evidence="3 7" id="KW-1133">Transmembrane helix</keyword>
<proteinExistence type="inferred from homology"/>
<dbReference type="STRING" id="53326.A0A016WLB7"/>
<feature type="transmembrane region" description="Helical" evidence="7">
    <location>
        <begin position="453"/>
        <end position="473"/>
    </location>
</feature>
<dbReference type="EMBL" id="JARK01000231">
    <property type="protein sequence ID" value="EYC40042.1"/>
    <property type="molecule type" value="Genomic_DNA"/>
</dbReference>
<evidence type="ECO:0000256" key="4">
    <source>
        <dbReference type="ARBA" id="ARBA00023136"/>
    </source>
</evidence>
<comment type="subcellular location">
    <subcellularLocation>
        <location evidence="1">Membrane</location>
        <topology evidence="1">Multi-pass membrane protein</topology>
    </subcellularLocation>
</comment>
<evidence type="ECO:0000259" key="8">
    <source>
        <dbReference type="PROSITE" id="PS50156"/>
    </source>
</evidence>
<dbReference type="AlphaFoldDB" id="A0A016WLB7"/>
<comment type="similarity">
    <text evidence="6">Belongs to the dispatched family.</text>
</comment>
<evidence type="ECO:0000256" key="2">
    <source>
        <dbReference type="ARBA" id="ARBA00022692"/>
    </source>
</evidence>
<dbReference type="Gene3D" id="1.20.1640.10">
    <property type="entry name" value="Multidrug efflux transporter AcrB transmembrane domain"/>
    <property type="match status" value="1"/>
</dbReference>
<feature type="transmembrane region" description="Helical" evidence="7">
    <location>
        <begin position="567"/>
        <end position="586"/>
    </location>
</feature>
<reference evidence="10" key="1">
    <citation type="journal article" date="2015" name="Nat. Genet.">
        <title>The genome and transcriptome of the zoonotic hookworm Ancylostoma ceylanicum identify infection-specific gene families.</title>
        <authorList>
            <person name="Schwarz E.M."/>
            <person name="Hu Y."/>
            <person name="Antoshechkin I."/>
            <person name="Miller M.M."/>
            <person name="Sternberg P.W."/>
            <person name="Aroian R.V."/>
        </authorList>
    </citation>
    <scope>NUCLEOTIDE SEQUENCE</scope>
    <source>
        <strain evidence="10">HY135</strain>
    </source>
</reference>
<dbReference type="Proteomes" id="UP000024635">
    <property type="component" value="Unassembled WGS sequence"/>
</dbReference>
<name>A0A016WLB7_9BILA</name>
<dbReference type="PANTHER" id="PTHR45951">
    <property type="entry name" value="PROTEIN DISPATCHED-RELATED"/>
    <property type="match status" value="1"/>
</dbReference>
<evidence type="ECO:0000256" key="5">
    <source>
        <dbReference type="ARBA" id="ARBA00023180"/>
    </source>
</evidence>
<evidence type="ECO:0000256" key="3">
    <source>
        <dbReference type="ARBA" id="ARBA00022989"/>
    </source>
</evidence>
<feature type="domain" description="SSD" evidence="8">
    <location>
        <begin position="448"/>
        <end position="592"/>
    </location>
</feature>
<feature type="transmembrane region" description="Helical" evidence="7">
    <location>
        <begin position="424"/>
        <end position="441"/>
    </location>
</feature>
<keyword evidence="10" id="KW-1185">Reference proteome</keyword>